<proteinExistence type="predicted"/>
<dbReference type="InParanoid" id="K5W3Q5"/>
<dbReference type="AlphaFoldDB" id="K5W3Q5"/>
<keyword evidence="3" id="KW-1185">Reference proteome</keyword>
<evidence type="ECO:0000313" key="3">
    <source>
        <dbReference type="Proteomes" id="UP000008370"/>
    </source>
</evidence>
<reference evidence="2 3" key="1">
    <citation type="journal article" date="2012" name="BMC Genomics">
        <title>Comparative genomics of the white-rot fungi, Phanerochaete carnosa and P. chrysosporium, to elucidate the genetic basis of the distinct wood types they colonize.</title>
        <authorList>
            <person name="Suzuki H."/>
            <person name="MacDonald J."/>
            <person name="Syed K."/>
            <person name="Salamov A."/>
            <person name="Hori C."/>
            <person name="Aerts A."/>
            <person name="Henrissat B."/>
            <person name="Wiebenga A."/>
            <person name="vanKuyk P.A."/>
            <person name="Barry K."/>
            <person name="Lindquist E."/>
            <person name="LaButti K."/>
            <person name="Lapidus A."/>
            <person name="Lucas S."/>
            <person name="Coutinho P."/>
            <person name="Gong Y."/>
            <person name="Samejima M."/>
            <person name="Mahadevan R."/>
            <person name="Abou-Zaid M."/>
            <person name="de Vries R.P."/>
            <person name="Igarashi K."/>
            <person name="Yadav J.S."/>
            <person name="Grigoriev I.V."/>
            <person name="Master E.R."/>
        </authorList>
    </citation>
    <scope>NUCLEOTIDE SEQUENCE [LARGE SCALE GENOMIC DNA]</scope>
    <source>
        <strain evidence="2 3">HHB-10118-sp</strain>
    </source>
</reference>
<accession>K5W3Q5</accession>
<gene>
    <name evidence="2" type="ORF">PHACADRAFT_30539</name>
</gene>
<organism evidence="2 3">
    <name type="scientific">Phanerochaete carnosa (strain HHB-10118-sp)</name>
    <name type="common">White-rot fungus</name>
    <name type="synonym">Peniophora carnosa</name>
    <dbReference type="NCBI Taxonomy" id="650164"/>
    <lineage>
        <taxon>Eukaryota</taxon>
        <taxon>Fungi</taxon>
        <taxon>Dikarya</taxon>
        <taxon>Basidiomycota</taxon>
        <taxon>Agaricomycotina</taxon>
        <taxon>Agaricomycetes</taxon>
        <taxon>Polyporales</taxon>
        <taxon>Phanerochaetaceae</taxon>
        <taxon>Phanerochaete</taxon>
    </lineage>
</organism>
<dbReference type="HOGENOM" id="CLU_1300096_0_0_1"/>
<dbReference type="KEGG" id="pco:PHACADRAFT_30539"/>
<sequence length="212" mass="22593">MRSPAGMPSLDGVLISQFAVLTLSENRRLARADMSTDPGSGFQQSRVDTGGSGGGGRRADMHVLLRFKRCCVDNNGSSQVEADASLSNEVRDNRSPLAMIQVYDLHVATSRRLPTVQNACRGHLGGAGQVAIVPASVIVRFHAAVMTRPRTIYGYTTGHPAGILVLDAYNKGAVHPKEEGEKRTALSLASRIVSPLALEASVNMADDLLRVT</sequence>
<evidence type="ECO:0000313" key="2">
    <source>
        <dbReference type="EMBL" id="EKM53559.1"/>
    </source>
</evidence>
<dbReference type="RefSeq" id="XP_007397626.1">
    <property type="nucleotide sequence ID" value="XM_007397564.1"/>
</dbReference>
<name>K5W3Q5_PHACS</name>
<dbReference type="Proteomes" id="UP000008370">
    <property type="component" value="Unassembled WGS sequence"/>
</dbReference>
<protein>
    <submittedName>
        <fullName evidence="2">Uncharacterized protein</fullName>
    </submittedName>
</protein>
<dbReference type="GeneID" id="18919639"/>
<feature type="region of interest" description="Disordered" evidence="1">
    <location>
        <begin position="33"/>
        <end position="56"/>
    </location>
</feature>
<feature type="compositionally biased region" description="Polar residues" evidence="1">
    <location>
        <begin position="37"/>
        <end position="47"/>
    </location>
</feature>
<evidence type="ECO:0000256" key="1">
    <source>
        <dbReference type="SAM" id="MobiDB-lite"/>
    </source>
</evidence>
<dbReference type="EMBL" id="JH930474">
    <property type="protein sequence ID" value="EKM53559.1"/>
    <property type="molecule type" value="Genomic_DNA"/>
</dbReference>